<keyword evidence="8" id="KW-1185">Reference proteome</keyword>
<protein>
    <recommendedName>
        <fullName evidence="6">Aspartic peptidase DDI1-type domain-containing protein</fullName>
    </recommendedName>
</protein>
<reference evidence="7 8" key="1">
    <citation type="submission" date="2024-10" db="EMBL/GenBank/DDBJ databases">
        <title>Updated reference genomes for cyclostephanoid diatoms.</title>
        <authorList>
            <person name="Roberts W.R."/>
            <person name="Alverson A.J."/>
        </authorList>
    </citation>
    <scope>NUCLEOTIDE SEQUENCE [LARGE SCALE GENOMIC DNA]</scope>
    <source>
        <strain evidence="7 8">AJA228-03</strain>
    </source>
</reference>
<comment type="similarity">
    <text evidence="1">Belongs to the DDI1 family.</text>
</comment>
<evidence type="ECO:0000313" key="7">
    <source>
        <dbReference type="EMBL" id="KAL3822153.1"/>
    </source>
</evidence>
<name>A0ABD3SCM9_9STRA</name>
<feature type="compositionally biased region" description="Low complexity" evidence="5">
    <location>
        <begin position="233"/>
        <end position="249"/>
    </location>
</feature>
<feature type="region of interest" description="Disordered" evidence="5">
    <location>
        <begin position="233"/>
        <end position="252"/>
    </location>
</feature>
<keyword evidence="4" id="KW-0378">Hydrolase</keyword>
<evidence type="ECO:0000259" key="6">
    <source>
        <dbReference type="Pfam" id="PF09668"/>
    </source>
</evidence>
<dbReference type="Pfam" id="PF09668">
    <property type="entry name" value="Asp_protease"/>
    <property type="match status" value="1"/>
</dbReference>
<accession>A0ABD3SCM9</accession>
<keyword evidence="2" id="KW-0645">Protease</keyword>
<dbReference type="GO" id="GO:0006508">
    <property type="term" value="P:proteolysis"/>
    <property type="evidence" value="ECO:0007669"/>
    <property type="project" value="UniProtKB-KW"/>
</dbReference>
<dbReference type="InterPro" id="IPR019103">
    <property type="entry name" value="Peptidase_aspartic_DDI1-type"/>
</dbReference>
<dbReference type="CDD" id="cd05479">
    <property type="entry name" value="RP_DDI"/>
    <property type="match status" value="1"/>
</dbReference>
<dbReference type="PANTHER" id="PTHR12917:SF1">
    <property type="entry name" value="AT13091P"/>
    <property type="match status" value="1"/>
</dbReference>
<sequence>MTTTTNVNDNNSDDEVHITLLHPPTSNADMIAVSRSTTTLIDLSGYASALLGIQTDNDNGDGGGVGGVGAVLTIGGTILYHPHRSMGSTIGNNDGMKTLDQCGMLSSTSSTSDGGGVLISAYSTSEYDAIDASSSSSSSTAVVDGTRGVGGKRAPPSSFPSSSSSSSSAMGNAVGTGGGLGGGVLDFSSILGGTVGAAGRGGGVAARVPPSSGSGHGALDFTSLVGDAPSASVARSSSSTITNPPSSRPVEWDGMNLDDAIQRNPNPIDLMTLLSNETRHSNLMKELNHHNPSLFRRLRELRGDVPRMAEVWRQTTMKTTMSRFLKVNVERAREAEMRNRLLMDPMDAVANKYFGERIRLENVRAQYERMMEEYPESMGRVLMLYVGTTVNGKSLQVFVDSGAQATIMSSECADRLDLLHLVDERFAGVAVGVGTGKILGRIHVVEMDIGGCVFPCSVTVMDSEGGLGDKNMDCLLGLDMLRRHRCTIDLGSNVLRFSIGTEGETMEAAFLHEKDLPISKGGTMDFDPEKANRLMEARLEKMDTDDDEENKGGVDEDGDGKGGG</sequence>
<comment type="caution">
    <text evidence="7">The sequence shown here is derived from an EMBL/GenBank/DDBJ whole genome shotgun (WGS) entry which is preliminary data.</text>
</comment>
<evidence type="ECO:0000256" key="5">
    <source>
        <dbReference type="SAM" id="MobiDB-lite"/>
    </source>
</evidence>
<proteinExistence type="inferred from homology"/>
<dbReference type="Gene3D" id="2.40.70.10">
    <property type="entry name" value="Acid Proteases"/>
    <property type="match status" value="1"/>
</dbReference>
<evidence type="ECO:0000256" key="1">
    <source>
        <dbReference type="ARBA" id="ARBA00009136"/>
    </source>
</evidence>
<dbReference type="SUPFAM" id="SSF50630">
    <property type="entry name" value="Acid proteases"/>
    <property type="match status" value="1"/>
</dbReference>
<evidence type="ECO:0000256" key="4">
    <source>
        <dbReference type="ARBA" id="ARBA00022801"/>
    </source>
</evidence>
<dbReference type="AlphaFoldDB" id="A0ABD3SCM9"/>
<feature type="compositionally biased region" description="Low complexity" evidence="5">
    <location>
        <begin position="155"/>
        <end position="168"/>
    </location>
</feature>
<dbReference type="InterPro" id="IPR021109">
    <property type="entry name" value="Peptidase_aspartic_dom_sf"/>
</dbReference>
<dbReference type="PANTHER" id="PTHR12917">
    <property type="entry name" value="ASPARTYL PROTEASE DDI-RELATED"/>
    <property type="match status" value="1"/>
</dbReference>
<feature type="region of interest" description="Disordered" evidence="5">
    <location>
        <begin position="131"/>
        <end position="171"/>
    </location>
</feature>
<feature type="domain" description="Aspartic peptidase DDI1-type" evidence="6">
    <location>
        <begin position="375"/>
        <end position="489"/>
    </location>
</feature>
<dbReference type="EMBL" id="JALLPB020000073">
    <property type="protein sequence ID" value="KAL3822153.1"/>
    <property type="molecule type" value="Genomic_DNA"/>
</dbReference>
<evidence type="ECO:0000256" key="2">
    <source>
        <dbReference type="ARBA" id="ARBA00022670"/>
    </source>
</evidence>
<keyword evidence="3" id="KW-0064">Aspartyl protease</keyword>
<evidence type="ECO:0000256" key="3">
    <source>
        <dbReference type="ARBA" id="ARBA00022750"/>
    </source>
</evidence>
<evidence type="ECO:0000313" key="8">
    <source>
        <dbReference type="Proteomes" id="UP001530377"/>
    </source>
</evidence>
<gene>
    <name evidence="7" type="ORF">ACHAXA_011698</name>
</gene>
<dbReference type="GO" id="GO:0004190">
    <property type="term" value="F:aspartic-type endopeptidase activity"/>
    <property type="evidence" value="ECO:0007669"/>
    <property type="project" value="UniProtKB-KW"/>
</dbReference>
<dbReference type="Proteomes" id="UP001530377">
    <property type="component" value="Unassembled WGS sequence"/>
</dbReference>
<feature type="region of interest" description="Disordered" evidence="5">
    <location>
        <begin position="538"/>
        <end position="564"/>
    </location>
</feature>
<organism evidence="7 8">
    <name type="scientific">Cyclostephanos tholiformis</name>
    <dbReference type="NCBI Taxonomy" id="382380"/>
    <lineage>
        <taxon>Eukaryota</taxon>
        <taxon>Sar</taxon>
        <taxon>Stramenopiles</taxon>
        <taxon>Ochrophyta</taxon>
        <taxon>Bacillariophyta</taxon>
        <taxon>Coscinodiscophyceae</taxon>
        <taxon>Thalassiosirophycidae</taxon>
        <taxon>Stephanodiscales</taxon>
        <taxon>Stephanodiscaceae</taxon>
        <taxon>Cyclostephanos</taxon>
    </lineage>
</organism>